<evidence type="ECO:0000313" key="9">
    <source>
        <dbReference type="EMBL" id="KIW66413.1"/>
    </source>
</evidence>
<feature type="compositionally biased region" description="Basic and acidic residues" evidence="7">
    <location>
        <begin position="356"/>
        <end position="370"/>
    </location>
</feature>
<dbReference type="InterPro" id="IPR045121">
    <property type="entry name" value="CoAse"/>
</dbReference>
<accession>A0A0D2FEE5</accession>
<organism evidence="9 10">
    <name type="scientific">Phialophora macrospora</name>
    <dbReference type="NCBI Taxonomy" id="1851006"/>
    <lineage>
        <taxon>Eukaryota</taxon>
        <taxon>Fungi</taxon>
        <taxon>Dikarya</taxon>
        <taxon>Ascomycota</taxon>
        <taxon>Pezizomycotina</taxon>
        <taxon>Eurotiomycetes</taxon>
        <taxon>Chaetothyriomycetidae</taxon>
        <taxon>Chaetothyriales</taxon>
        <taxon>Herpotrichiellaceae</taxon>
        <taxon>Phialophora</taxon>
    </lineage>
</organism>
<evidence type="ECO:0000259" key="8">
    <source>
        <dbReference type="PROSITE" id="PS51462"/>
    </source>
</evidence>
<evidence type="ECO:0000313" key="10">
    <source>
        <dbReference type="Proteomes" id="UP000054266"/>
    </source>
</evidence>
<feature type="region of interest" description="Disordered" evidence="7">
    <location>
        <begin position="596"/>
        <end position="615"/>
    </location>
</feature>
<feature type="region of interest" description="Disordered" evidence="7">
    <location>
        <begin position="337"/>
        <end position="382"/>
    </location>
</feature>
<protein>
    <recommendedName>
        <fullName evidence="8">Nudix hydrolase domain-containing protein</fullName>
    </recommendedName>
</protein>
<evidence type="ECO:0000256" key="4">
    <source>
        <dbReference type="ARBA" id="ARBA00022801"/>
    </source>
</evidence>
<feature type="compositionally biased region" description="Basic and acidic residues" evidence="7">
    <location>
        <begin position="566"/>
        <end position="583"/>
    </location>
</feature>
<gene>
    <name evidence="9" type="ORF">PV04_05749</name>
</gene>
<dbReference type="PANTHER" id="PTHR12992">
    <property type="entry name" value="NUDIX HYDROLASE"/>
    <property type="match status" value="1"/>
</dbReference>
<feature type="region of interest" description="Disordered" evidence="7">
    <location>
        <begin position="633"/>
        <end position="660"/>
    </location>
</feature>
<keyword evidence="6" id="KW-0464">Manganese</keyword>
<dbReference type="AlphaFoldDB" id="A0A0D2FEE5"/>
<dbReference type="PROSITE" id="PS51462">
    <property type="entry name" value="NUDIX"/>
    <property type="match status" value="1"/>
</dbReference>
<dbReference type="PANTHER" id="PTHR12992:SF24">
    <property type="entry name" value="PEROXISOMAL COENZYME A DIPHOSPHATASE NUDT7"/>
    <property type="match status" value="1"/>
</dbReference>
<evidence type="ECO:0000256" key="1">
    <source>
        <dbReference type="ARBA" id="ARBA00001936"/>
    </source>
</evidence>
<evidence type="ECO:0000256" key="5">
    <source>
        <dbReference type="ARBA" id="ARBA00022842"/>
    </source>
</evidence>
<dbReference type="InterPro" id="IPR020084">
    <property type="entry name" value="NUDIX_hydrolase_CS"/>
</dbReference>
<feature type="region of interest" description="Disordered" evidence="7">
    <location>
        <begin position="435"/>
        <end position="469"/>
    </location>
</feature>
<dbReference type="InterPro" id="IPR000086">
    <property type="entry name" value="NUDIX_hydrolase_dom"/>
</dbReference>
<comment type="cofactor">
    <cofactor evidence="2">
        <name>Mg(2+)</name>
        <dbReference type="ChEBI" id="CHEBI:18420"/>
    </cofactor>
</comment>
<keyword evidence="5" id="KW-0460">Magnesium</keyword>
<evidence type="ECO:0000256" key="7">
    <source>
        <dbReference type="SAM" id="MobiDB-lite"/>
    </source>
</evidence>
<feature type="domain" description="Nudix hydrolase" evidence="8">
    <location>
        <begin position="31"/>
        <end position="172"/>
    </location>
</feature>
<dbReference type="PROSITE" id="PS00893">
    <property type="entry name" value="NUDIX_BOX"/>
    <property type="match status" value="1"/>
</dbReference>
<evidence type="ECO:0000256" key="2">
    <source>
        <dbReference type="ARBA" id="ARBA00001946"/>
    </source>
</evidence>
<dbReference type="InterPro" id="IPR015797">
    <property type="entry name" value="NUDIX_hydrolase-like_dom_sf"/>
</dbReference>
<feature type="region of interest" description="Disordered" evidence="7">
    <location>
        <begin position="524"/>
        <end position="588"/>
    </location>
</feature>
<keyword evidence="4" id="KW-0378">Hydrolase</keyword>
<reference evidence="9 10" key="1">
    <citation type="submission" date="2015-01" db="EMBL/GenBank/DDBJ databases">
        <title>The Genome Sequence of Capronia semiimmersa CBS27337.</title>
        <authorList>
            <consortium name="The Broad Institute Genomics Platform"/>
            <person name="Cuomo C."/>
            <person name="de Hoog S."/>
            <person name="Gorbushina A."/>
            <person name="Stielow B."/>
            <person name="Teixiera M."/>
            <person name="Abouelleil A."/>
            <person name="Chapman S.B."/>
            <person name="Priest M."/>
            <person name="Young S.K."/>
            <person name="Wortman J."/>
            <person name="Nusbaum C."/>
            <person name="Birren B."/>
        </authorList>
    </citation>
    <scope>NUCLEOTIDE SEQUENCE [LARGE SCALE GENOMIC DNA]</scope>
    <source>
        <strain evidence="9 10">CBS 27337</strain>
    </source>
</reference>
<evidence type="ECO:0000256" key="6">
    <source>
        <dbReference type="ARBA" id="ARBA00023211"/>
    </source>
</evidence>
<dbReference type="GO" id="GO:0010945">
    <property type="term" value="F:coenzyme A diphosphatase activity"/>
    <property type="evidence" value="ECO:0007669"/>
    <property type="project" value="InterPro"/>
</dbReference>
<feature type="compositionally biased region" description="Low complexity" evidence="7">
    <location>
        <begin position="540"/>
        <end position="559"/>
    </location>
</feature>
<dbReference type="Gene3D" id="3.90.79.10">
    <property type="entry name" value="Nucleoside Triphosphate Pyrophosphohydrolase"/>
    <property type="match status" value="1"/>
</dbReference>
<evidence type="ECO:0000256" key="3">
    <source>
        <dbReference type="ARBA" id="ARBA00022723"/>
    </source>
</evidence>
<sequence length="801" mass="89125">MPRLSPISAKAIDRLRSYKSPETVWPTMPLSRKAAVLILLFADPSGELRVVITMRASTLSSYSGHAALPGGKAEEGETAFECARREASEEIGLPRKASALPPPFRVEHLCEMPTNLAKTELVVRPCVAFLHSYDPETGEDANVAERLLPRLDAREVAAVFSAPFRNFLYMEDLPDQDLPGKPGDWYKGSWTDWHQSRWRMHNFFVPVTNQIVTKPKKSEGQKAAADRLDKYSRYRVFGMTARILVDAARYAYQQEPTFEHNSHFGDEDMICRLRRVGRLGDVRKPTDELTKEDLRKAANLMNQCPGSALRTHLTSPPPSQALLELQKQGLELAVSPPANSLRVAPHHAARRSTPSDLDKPLPLEPSEEKKRRSSSVYSVDRGSVDSADTTITNILSLYGEYRDLQDILRMPVLHQPQAYRDTVAPLLIRRLSLSQSPSPQPMMKDAPHEAPSTPSVRSVPVQSDGIPRNNDAPSFAEFFRLLQERRDQLVPPPSVSSTGILREEAYDQLAPPSAQVSSIEMSISMSHTPPLPDAMSVTISDASDSDLLPPPLAMSSSSLPSPPFDDWEKPAEFDPARQQDHSHNKSWSQHWLEDDFVNQSPKPSPAELLSGLSFRPSSPLPLKVRESVTLYAETQLPTTKRDSRGQSNAPNNSARSSIQQAVGGLLRSLPRKSAAETQEWPEDNSILPRGRQLAIPATPYQVYGADVFSDKLKKKQRKDAEVQAQQAQRARRQRGKSVSLVSAYHKGQNGLVAGLRRLTRKSSQKRQRRLKDSIILVGIAETGSAINALQHVTVETEDSWI</sequence>
<keyword evidence="10" id="KW-1185">Reference proteome</keyword>
<dbReference type="Pfam" id="PF00293">
    <property type="entry name" value="NUDIX"/>
    <property type="match status" value="1"/>
</dbReference>
<dbReference type="GO" id="GO:0046872">
    <property type="term" value="F:metal ion binding"/>
    <property type="evidence" value="ECO:0007669"/>
    <property type="project" value="UniProtKB-KW"/>
</dbReference>
<dbReference type="STRING" id="5601.A0A0D2FEE5"/>
<proteinExistence type="predicted"/>
<dbReference type="Proteomes" id="UP000054266">
    <property type="component" value="Unassembled WGS sequence"/>
</dbReference>
<dbReference type="FunFam" id="3.90.79.10:FF:000053">
    <property type="entry name" value="Coenzyme A diphosphatase"/>
    <property type="match status" value="1"/>
</dbReference>
<dbReference type="CDD" id="cd03426">
    <property type="entry name" value="NUDIX_CoAse_Nudt7"/>
    <property type="match status" value="1"/>
</dbReference>
<dbReference type="HOGENOM" id="CLU_351236_0_0_1"/>
<name>A0A0D2FEE5_9EURO</name>
<dbReference type="EMBL" id="KN846959">
    <property type="protein sequence ID" value="KIW66413.1"/>
    <property type="molecule type" value="Genomic_DNA"/>
</dbReference>
<keyword evidence="3" id="KW-0479">Metal-binding</keyword>
<dbReference type="GO" id="GO:0015938">
    <property type="term" value="P:coenzyme A catabolic process"/>
    <property type="evidence" value="ECO:0007669"/>
    <property type="project" value="TreeGrafter"/>
</dbReference>
<comment type="cofactor">
    <cofactor evidence="1">
        <name>Mn(2+)</name>
        <dbReference type="ChEBI" id="CHEBI:29035"/>
    </cofactor>
</comment>
<feature type="compositionally biased region" description="Polar residues" evidence="7">
    <location>
        <begin position="645"/>
        <end position="660"/>
    </location>
</feature>
<dbReference type="SUPFAM" id="SSF55811">
    <property type="entry name" value="Nudix"/>
    <property type="match status" value="1"/>
</dbReference>